<protein>
    <submittedName>
        <fullName evidence="4">Putative two-component system response regulator</fullName>
    </submittedName>
</protein>
<dbReference type="RefSeq" id="WP_091472297.1">
    <property type="nucleotide sequence ID" value="NZ_FNFX01000004.1"/>
</dbReference>
<dbReference type="InterPro" id="IPR001789">
    <property type="entry name" value="Sig_transdc_resp-reg_receiver"/>
</dbReference>
<dbReference type="PANTHER" id="PTHR45228">
    <property type="entry name" value="CYCLIC DI-GMP PHOSPHODIESTERASE TM_0186-RELATED"/>
    <property type="match status" value="1"/>
</dbReference>
<evidence type="ECO:0000259" key="3">
    <source>
        <dbReference type="PROSITE" id="PS51832"/>
    </source>
</evidence>
<dbReference type="GO" id="GO:0000160">
    <property type="term" value="P:phosphorelay signal transduction system"/>
    <property type="evidence" value="ECO:0007669"/>
    <property type="project" value="InterPro"/>
</dbReference>
<dbReference type="PROSITE" id="PS51832">
    <property type="entry name" value="HD_GYP"/>
    <property type="match status" value="1"/>
</dbReference>
<keyword evidence="5" id="KW-1185">Reference proteome</keyword>
<evidence type="ECO:0000256" key="1">
    <source>
        <dbReference type="PROSITE-ProRule" id="PRU00169"/>
    </source>
</evidence>
<dbReference type="InterPro" id="IPR003607">
    <property type="entry name" value="HD/PDEase_dom"/>
</dbReference>
<dbReference type="InterPro" id="IPR011006">
    <property type="entry name" value="CheY-like_superfamily"/>
</dbReference>
<accession>A0A1G9EDC3</accession>
<dbReference type="Gene3D" id="3.40.50.2300">
    <property type="match status" value="1"/>
</dbReference>
<feature type="modified residue" description="4-aspartylphosphate" evidence="1">
    <location>
        <position position="58"/>
    </location>
</feature>
<evidence type="ECO:0000313" key="4">
    <source>
        <dbReference type="EMBL" id="SDK74170.1"/>
    </source>
</evidence>
<dbReference type="Pfam" id="PF00072">
    <property type="entry name" value="Response_reg"/>
    <property type="match status" value="1"/>
</dbReference>
<dbReference type="SMART" id="SM00448">
    <property type="entry name" value="REC"/>
    <property type="match status" value="1"/>
</dbReference>
<keyword evidence="1" id="KW-0597">Phosphoprotein</keyword>
<dbReference type="InterPro" id="IPR037522">
    <property type="entry name" value="HD_GYP_dom"/>
</dbReference>
<feature type="domain" description="Response regulatory" evidence="2">
    <location>
        <begin position="10"/>
        <end position="125"/>
    </location>
</feature>
<dbReference type="OrthoDB" id="9763857at2"/>
<dbReference type="Proteomes" id="UP000198629">
    <property type="component" value="Unassembled WGS sequence"/>
</dbReference>
<dbReference type="SMART" id="SM00471">
    <property type="entry name" value="HDc"/>
    <property type="match status" value="1"/>
</dbReference>
<dbReference type="STRING" id="492660.SAMN05192566_2324"/>
<organism evidence="4 5">
    <name type="scientific">Methylophilus rhizosphaerae</name>
    <dbReference type="NCBI Taxonomy" id="492660"/>
    <lineage>
        <taxon>Bacteria</taxon>
        <taxon>Pseudomonadati</taxon>
        <taxon>Pseudomonadota</taxon>
        <taxon>Betaproteobacteria</taxon>
        <taxon>Nitrosomonadales</taxon>
        <taxon>Methylophilaceae</taxon>
        <taxon>Methylophilus</taxon>
    </lineage>
</organism>
<feature type="domain" description="HD-GYP" evidence="3">
    <location>
        <begin position="133"/>
        <end position="330"/>
    </location>
</feature>
<dbReference type="InterPro" id="IPR052020">
    <property type="entry name" value="Cyclic_di-GMP/3'3'-cGAMP_PDE"/>
</dbReference>
<dbReference type="Pfam" id="PF13487">
    <property type="entry name" value="HD_5"/>
    <property type="match status" value="1"/>
</dbReference>
<dbReference type="PROSITE" id="PS50110">
    <property type="entry name" value="RESPONSE_REGULATORY"/>
    <property type="match status" value="1"/>
</dbReference>
<dbReference type="PANTHER" id="PTHR45228:SF1">
    <property type="entry name" value="CYCLIC DI-GMP PHOSPHODIESTERASE TM_0186"/>
    <property type="match status" value="1"/>
</dbReference>
<evidence type="ECO:0000313" key="5">
    <source>
        <dbReference type="Proteomes" id="UP000198629"/>
    </source>
</evidence>
<evidence type="ECO:0000259" key="2">
    <source>
        <dbReference type="PROSITE" id="PS50110"/>
    </source>
</evidence>
<name>A0A1G9EDC3_9PROT</name>
<dbReference type="GO" id="GO:0008081">
    <property type="term" value="F:phosphoric diester hydrolase activity"/>
    <property type="evidence" value="ECO:0007669"/>
    <property type="project" value="UniProtKB-ARBA"/>
</dbReference>
<proteinExistence type="predicted"/>
<dbReference type="CDD" id="cd19920">
    <property type="entry name" value="REC_PA4781-like"/>
    <property type="match status" value="1"/>
</dbReference>
<dbReference type="EMBL" id="FNFX01000004">
    <property type="protein sequence ID" value="SDK74170.1"/>
    <property type="molecule type" value="Genomic_DNA"/>
</dbReference>
<reference evidence="5" key="1">
    <citation type="submission" date="2016-10" db="EMBL/GenBank/DDBJ databases">
        <authorList>
            <person name="Varghese N."/>
            <person name="Submissions S."/>
        </authorList>
    </citation>
    <scope>NUCLEOTIDE SEQUENCE [LARGE SCALE GENOMIC DNA]</scope>
    <source>
        <strain evidence="5">CBMB127</strain>
    </source>
</reference>
<gene>
    <name evidence="4" type="ORF">SAMN05192566_2324</name>
</gene>
<dbReference type="SUPFAM" id="SSF109604">
    <property type="entry name" value="HD-domain/PDEase-like"/>
    <property type="match status" value="1"/>
</dbReference>
<dbReference type="AlphaFoldDB" id="A0A1G9EDC3"/>
<sequence length="331" mass="36986">MTDYLSQPAKILIVDDEPVNLKVLKQVLQEDYRLSFAKNGPDALELVKKERPGLILLDVMMPGMTGFEVCRQLKTDPDTHTIPVIFVTALTDEADETEGFNAGGVDYINKPISPAIVRARVRTHLSLVHIDELKNTHVELIRRLGRAAEFKDNETGMHVIRMSQVSARLALQMGMSAGFAEQLLQAAPMHDIGKIGIPDRVLLKPGKLDDEELAIMRTHPQLGANILDNSSSPLIRLAHSVAMYHHEKWDGTGYPFGLKGEEIPIEARIVAVADVFDALLSKRPYKEAWPLEKAIEEIKSQSNRHFDPVVVEALLACLPDLIVINETWREE</sequence>
<dbReference type="CDD" id="cd00077">
    <property type="entry name" value="HDc"/>
    <property type="match status" value="1"/>
</dbReference>
<dbReference type="Gene3D" id="1.10.3210.10">
    <property type="entry name" value="Hypothetical protein af1432"/>
    <property type="match status" value="1"/>
</dbReference>
<dbReference type="SUPFAM" id="SSF52172">
    <property type="entry name" value="CheY-like"/>
    <property type="match status" value="1"/>
</dbReference>